<accession>A0A372LMP7</accession>
<evidence type="ECO:0000259" key="2">
    <source>
        <dbReference type="Pfam" id="PF07885"/>
    </source>
</evidence>
<feature type="transmembrane region" description="Helical" evidence="1">
    <location>
        <begin position="64"/>
        <end position="83"/>
    </location>
</feature>
<feature type="transmembrane region" description="Helical" evidence="1">
    <location>
        <begin position="24"/>
        <end position="44"/>
    </location>
</feature>
<evidence type="ECO:0000313" key="4">
    <source>
        <dbReference type="Proteomes" id="UP000264541"/>
    </source>
</evidence>
<dbReference type="OrthoDB" id="9813518at2"/>
<comment type="caution">
    <text evidence="3">The sequence shown here is derived from an EMBL/GenBank/DDBJ whole genome shotgun (WGS) entry which is preliminary data.</text>
</comment>
<sequence>MFMSIRTLFAPEHENEKRVSLENLLWLAFLYGTIMIGFALIYLLFELQNYSVILEHGKRVSGDFFKQLVTASYFSTITMFSVGYGDIVPIGLGRLFAVVQAFIGYTLPAAFVVRTVIDFENIDREG</sequence>
<dbReference type="Gene3D" id="1.10.287.70">
    <property type="match status" value="1"/>
</dbReference>
<keyword evidence="1" id="KW-1133">Transmembrane helix</keyword>
<keyword evidence="3" id="KW-0407">Ion channel</keyword>
<keyword evidence="1" id="KW-0472">Membrane</keyword>
<dbReference type="Pfam" id="PF07885">
    <property type="entry name" value="Ion_trans_2"/>
    <property type="match status" value="1"/>
</dbReference>
<protein>
    <submittedName>
        <fullName evidence="3">Two pore domain potassium channel family protein</fullName>
    </submittedName>
</protein>
<dbReference type="SUPFAM" id="SSF81324">
    <property type="entry name" value="Voltage-gated potassium channels"/>
    <property type="match status" value="1"/>
</dbReference>
<keyword evidence="1" id="KW-0812">Transmembrane</keyword>
<evidence type="ECO:0000313" key="3">
    <source>
        <dbReference type="EMBL" id="RFU68177.1"/>
    </source>
</evidence>
<reference evidence="3 4" key="1">
    <citation type="submission" date="2018-08" db="EMBL/GenBank/DDBJ databases">
        <title>Bacillus chawlae sp. nov., Bacillus glennii sp. nov., and Bacillus saganii sp. nov. Isolated from the Vehicle Assembly Building at Kennedy Space Center where the Viking Spacecraft were Assembled.</title>
        <authorList>
            <person name="Seuylemezian A."/>
            <person name="Vaishampayan P."/>
        </authorList>
    </citation>
    <scope>NUCLEOTIDE SEQUENCE [LARGE SCALE GENOMIC DNA]</scope>
    <source>
        <strain evidence="3 4">V47-23a</strain>
    </source>
</reference>
<keyword evidence="3" id="KW-0406">Ion transport</keyword>
<proteinExistence type="predicted"/>
<keyword evidence="4" id="KW-1185">Reference proteome</keyword>
<organism evidence="3 4">
    <name type="scientific">Peribacillus saganii</name>
    <dbReference type="NCBI Taxonomy" id="2303992"/>
    <lineage>
        <taxon>Bacteria</taxon>
        <taxon>Bacillati</taxon>
        <taxon>Bacillota</taxon>
        <taxon>Bacilli</taxon>
        <taxon>Bacillales</taxon>
        <taxon>Bacillaceae</taxon>
        <taxon>Peribacillus</taxon>
    </lineage>
</organism>
<keyword evidence="3" id="KW-0813">Transport</keyword>
<dbReference type="GO" id="GO:0034220">
    <property type="term" value="P:monoatomic ion transmembrane transport"/>
    <property type="evidence" value="ECO:0007669"/>
    <property type="project" value="UniProtKB-KW"/>
</dbReference>
<feature type="transmembrane region" description="Helical" evidence="1">
    <location>
        <begin position="95"/>
        <end position="117"/>
    </location>
</feature>
<gene>
    <name evidence="3" type="ORF">D0469_12945</name>
</gene>
<feature type="domain" description="Potassium channel" evidence="2">
    <location>
        <begin position="52"/>
        <end position="116"/>
    </location>
</feature>
<dbReference type="EMBL" id="QVTE01000035">
    <property type="protein sequence ID" value="RFU68177.1"/>
    <property type="molecule type" value="Genomic_DNA"/>
</dbReference>
<dbReference type="InterPro" id="IPR013099">
    <property type="entry name" value="K_chnl_dom"/>
</dbReference>
<evidence type="ECO:0000256" key="1">
    <source>
        <dbReference type="SAM" id="Phobius"/>
    </source>
</evidence>
<dbReference type="Proteomes" id="UP000264541">
    <property type="component" value="Unassembled WGS sequence"/>
</dbReference>
<name>A0A372LMP7_9BACI</name>
<dbReference type="AlphaFoldDB" id="A0A372LMP7"/>